<evidence type="ECO:0000313" key="2">
    <source>
        <dbReference type="Proteomes" id="UP000193560"/>
    </source>
</evidence>
<gene>
    <name evidence="1" type="ORF">BCR42DRAFT_443175</name>
</gene>
<dbReference type="Proteomes" id="UP000193560">
    <property type="component" value="Unassembled WGS sequence"/>
</dbReference>
<keyword evidence="2" id="KW-1185">Reference proteome</keyword>
<evidence type="ECO:0000313" key="1">
    <source>
        <dbReference type="EMBL" id="ORZ06426.1"/>
    </source>
</evidence>
<proteinExistence type="predicted"/>
<sequence>MTLHHLDGLNYLHQNPFEYYVHTDQHHHKDAWQVFLLDGKNNNNTLQACVQLNDGDRLDAIAIPNVVSRDSSSLKHSGPAAFWIQLTGNSIKNKWMIGKCTLACSPMEPLRLSSSLHS</sequence>
<dbReference type="AlphaFoldDB" id="A0A1X2I0C1"/>
<protein>
    <submittedName>
        <fullName evidence="1">Uncharacterized protein</fullName>
    </submittedName>
</protein>
<accession>A0A1X2I0C1</accession>
<reference evidence="1 2" key="1">
    <citation type="submission" date="2016-07" db="EMBL/GenBank/DDBJ databases">
        <title>Pervasive Adenine N6-methylation of Active Genes in Fungi.</title>
        <authorList>
            <consortium name="DOE Joint Genome Institute"/>
            <person name="Mondo S.J."/>
            <person name="Dannebaum R.O."/>
            <person name="Kuo R.C."/>
            <person name="Labutti K."/>
            <person name="Haridas S."/>
            <person name="Kuo A."/>
            <person name="Salamov A."/>
            <person name="Ahrendt S.R."/>
            <person name="Lipzen A."/>
            <person name="Sullivan W."/>
            <person name="Andreopoulos W.B."/>
            <person name="Clum A."/>
            <person name="Lindquist E."/>
            <person name="Daum C."/>
            <person name="Ramamoorthy G.K."/>
            <person name="Gryganskyi A."/>
            <person name="Culley D."/>
            <person name="Magnuson J.K."/>
            <person name="James T.Y."/>
            <person name="O'Malley M.A."/>
            <person name="Stajich J.E."/>
            <person name="Spatafora J.W."/>
            <person name="Visel A."/>
            <person name="Grigoriev I.V."/>
        </authorList>
    </citation>
    <scope>NUCLEOTIDE SEQUENCE [LARGE SCALE GENOMIC DNA]</scope>
    <source>
        <strain evidence="1 2">NRRL 1336</strain>
    </source>
</reference>
<dbReference type="EMBL" id="MCGE01000039">
    <property type="protein sequence ID" value="ORZ06426.1"/>
    <property type="molecule type" value="Genomic_DNA"/>
</dbReference>
<organism evidence="1 2">
    <name type="scientific">Absidia repens</name>
    <dbReference type="NCBI Taxonomy" id="90262"/>
    <lineage>
        <taxon>Eukaryota</taxon>
        <taxon>Fungi</taxon>
        <taxon>Fungi incertae sedis</taxon>
        <taxon>Mucoromycota</taxon>
        <taxon>Mucoromycotina</taxon>
        <taxon>Mucoromycetes</taxon>
        <taxon>Mucorales</taxon>
        <taxon>Cunninghamellaceae</taxon>
        <taxon>Absidia</taxon>
    </lineage>
</organism>
<name>A0A1X2I0C1_9FUNG</name>
<comment type="caution">
    <text evidence="1">The sequence shown here is derived from an EMBL/GenBank/DDBJ whole genome shotgun (WGS) entry which is preliminary data.</text>
</comment>